<sequence>MSERGETAEISVPATYLLDTHALVWALTEPDALGPAAIAAISDPTAELLVSAASGWEIATKHR</sequence>
<evidence type="ECO:0000313" key="1">
    <source>
        <dbReference type="EMBL" id="NNG37018.1"/>
    </source>
</evidence>
<keyword evidence="2" id="KW-1185">Reference proteome</keyword>
<dbReference type="SUPFAM" id="SSF88723">
    <property type="entry name" value="PIN domain-like"/>
    <property type="match status" value="1"/>
</dbReference>
<dbReference type="EMBL" id="JABEND010000009">
    <property type="protein sequence ID" value="NNG37018.1"/>
    <property type="molecule type" value="Genomic_DNA"/>
</dbReference>
<dbReference type="Proteomes" id="UP000562984">
    <property type="component" value="Unassembled WGS sequence"/>
</dbReference>
<comment type="caution">
    <text evidence="1">The sequence shown here is derived from an EMBL/GenBank/DDBJ whole genome shotgun (WGS) entry which is preliminary data.</text>
</comment>
<proteinExistence type="predicted"/>
<organism evidence="1 2">
    <name type="scientific">Nakamurella aerolata</name>
    <dbReference type="NCBI Taxonomy" id="1656892"/>
    <lineage>
        <taxon>Bacteria</taxon>
        <taxon>Bacillati</taxon>
        <taxon>Actinomycetota</taxon>
        <taxon>Actinomycetes</taxon>
        <taxon>Nakamurellales</taxon>
        <taxon>Nakamurellaceae</taxon>
        <taxon>Nakamurella</taxon>
    </lineage>
</organism>
<gene>
    <name evidence="1" type="ORF">HKD39_15135</name>
</gene>
<evidence type="ECO:0000313" key="2">
    <source>
        <dbReference type="Proteomes" id="UP000562984"/>
    </source>
</evidence>
<name>A0A849ACW8_9ACTN</name>
<dbReference type="InterPro" id="IPR029060">
    <property type="entry name" value="PIN-like_dom_sf"/>
</dbReference>
<accession>A0A849ACW8</accession>
<evidence type="ECO:0008006" key="3">
    <source>
        <dbReference type="Google" id="ProtNLM"/>
    </source>
</evidence>
<protein>
    <recommendedName>
        <fullName evidence="3">PIN domain-containing protein</fullName>
    </recommendedName>
</protein>
<reference evidence="1 2" key="1">
    <citation type="submission" date="2020-05" db="EMBL/GenBank/DDBJ databases">
        <title>Nakamurella sp. DB0629 isolated from air conditioner.</title>
        <authorList>
            <person name="Kim D.H."/>
            <person name="Kim D.-U."/>
        </authorList>
    </citation>
    <scope>NUCLEOTIDE SEQUENCE [LARGE SCALE GENOMIC DNA]</scope>
    <source>
        <strain evidence="1 2">DB0629</strain>
    </source>
</reference>
<dbReference type="AlphaFoldDB" id="A0A849ACW8"/>